<evidence type="ECO:0000313" key="3">
    <source>
        <dbReference type="Proteomes" id="UP000184383"/>
    </source>
</evidence>
<dbReference type="Pfam" id="PF20183">
    <property type="entry name" value="DUF6546"/>
    <property type="match status" value="1"/>
</dbReference>
<dbReference type="RefSeq" id="XP_040683328.1">
    <property type="nucleotide sequence ID" value="XM_040839282.1"/>
</dbReference>
<dbReference type="OrthoDB" id="4802432at2759"/>
<dbReference type="GeneID" id="63755130"/>
<proteinExistence type="predicted"/>
<reference evidence="3" key="1">
    <citation type="journal article" date="2017" name="Genome Biol.">
        <title>Comparative genomics reveals high biological diversity and specific adaptations in the industrially and medically important fungal genus Aspergillus.</title>
        <authorList>
            <person name="de Vries R.P."/>
            <person name="Riley R."/>
            <person name="Wiebenga A."/>
            <person name="Aguilar-Osorio G."/>
            <person name="Amillis S."/>
            <person name="Uchima C.A."/>
            <person name="Anderluh G."/>
            <person name="Asadollahi M."/>
            <person name="Askin M."/>
            <person name="Barry K."/>
            <person name="Battaglia E."/>
            <person name="Bayram O."/>
            <person name="Benocci T."/>
            <person name="Braus-Stromeyer S.A."/>
            <person name="Caldana C."/>
            <person name="Canovas D."/>
            <person name="Cerqueira G.C."/>
            <person name="Chen F."/>
            <person name="Chen W."/>
            <person name="Choi C."/>
            <person name="Clum A."/>
            <person name="Dos Santos R.A."/>
            <person name="Damasio A.R."/>
            <person name="Diallinas G."/>
            <person name="Emri T."/>
            <person name="Fekete E."/>
            <person name="Flipphi M."/>
            <person name="Freyberg S."/>
            <person name="Gallo A."/>
            <person name="Gournas C."/>
            <person name="Habgood R."/>
            <person name="Hainaut M."/>
            <person name="Harispe M.L."/>
            <person name="Henrissat B."/>
            <person name="Hilden K.S."/>
            <person name="Hope R."/>
            <person name="Hossain A."/>
            <person name="Karabika E."/>
            <person name="Karaffa L."/>
            <person name="Karanyi Z."/>
            <person name="Krasevec N."/>
            <person name="Kuo A."/>
            <person name="Kusch H."/>
            <person name="LaButti K."/>
            <person name="Lagendijk E.L."/>
            <person name="Lapidus A."/>
            <person name="Levasseur A."/>
            <person name="Lindquist E."/>
            <person name="Lipzen A."/>
            <person name="Logrieco A.F."/>
            <person name="MacCabe A."/>
            <person name="Maekelae M.R."/>
            <person name="Malavazi I."/>
            <person name="Melin P."/>
            <person name="Meyer V."/>
            <person name="Mielnichuk N."/>
            <person name="Miskei M."/>
            <person name="Molnar A.P."/>
            <person name="Mule G."/>
            <person name="Ngan C.Y."/>
            <person name="Orejas M."/>
            <person name="Orosz E."/>
            <person name="Ouedraogo J.P."/>
            <person name="Overkamp K.M."/>
            <person name="Park H.-S."/>
            <person name="Perrone G."/>
            <person name="Piumi F."/>
            <person name="Punt P.J."/>
            <person name="Ram A.F."/>
            <person name="Ramon A."/>
            <person name="Rauscher S."/>
            <person name="Record E."/>
            <person name="Riano-Pachon D.M."/>
            <person name="Robert V."/>
            <person name="Roehrig J."/>
            <person name="Ruller R."/>
            <person name="Salamov A."/>
            <person name="Salih N.S."/>
            <person name="Samson R.A."/>
            <person name="Sandor E."/>
            <person name="Sanguinetti M."/>
            <person name="Schuetze T."/>
            <person name="Sepcic K."/>
            <person name="Shelest E."/>
            <person name="Sherlock G."/>
            <person name="Sophianopoulou V."/>
            <person name="Squina F.M."/>
            <person name="Sun H."/>
            <person name="Susca A."/>
            <person name="Todd R.B."/>
            <person name="Tsang A."/>
            <person name="Unkles S.E."/>
            <person name="van de Wiele N."/>
            <person name="van Rossen-Uffink D."/>
            <person name="Oliveira J.V."/>
            <person name="Vesth T.C."/>
            <person name="Visser J."/>
            <person name="Yu J.-H."/>
            <person name="Zhou M."/>
            <person name="Andersen M.R."/>
            <person name="Archer D.B."/>
            <person name="Baker S.E."/>
            <person name="Benoit I."/>
            <person name="Brakhage A.A."/>
            <person name="Braus G.H."/>
            <person name="Fischer R."/>
            <person name="Frisvad J.C."/>
            <person name="Goldman G.H."/>
            <person name="Houbraken J."/>
            <person name="Oakley B."/>
            <person name="Pocsi I."/>
            <person name="Scazzocchio C."/>
            <person name="Seiboth B."/>
            <person name="vanKuyk P.A."/>
            <person name="Wortman J."/>
            <person name="Dyer P.S."/>
            <person name="Grigoriev I.V."/>
        </authorList>
    </citation>
    <scope>NUCLEOTIDE SEQUENCE [LARGE SCALE GENOMIC DNA]</scope>
    <source>
        <strain evidence="3">DTO 134E9</strain>
    </source>
</reference>
<dbReference type="VEuPathDB" id="FungiDB:ASPWEDRAFT_73108"/>
<keyword evidence="3" id="KW-1185">Reference proteome</keyword>
<dbReference type="Proteomes" id="UP000184383">
    <property type="component" value="Unassembled WGS sequence"/>
</dbReference>
<dbReference type="STRING" id="1073089.A0A1L9R3Z6"/>
<organism evidence="2 3">
    <name type="scientific">Aspergillus wentii DTO 134E9</name>
    <dbReference type="NCBI Taxonomy" id="1073089"/>
    <lineage>
        <taxon>Eukaryota</taxon>
        <taxon>Fungi</taxon>
        <taxon>Dikarya</taxon>
        <taxon>Ascomycota</taxon>
        <taxon>Pezizomycotina</taxon>
        <taxon>Eurotiomycetes</taxon>
        <taxon>Eurotiomycetidae</taxon>
        <taxon>Eurotiales</taxon>
        <taxon>Aspergillaceae</taxon>
        <taxon>Aspergillus</taxon>
        <taxon>Aspergillus subgen. Cremei</taxon>
    </lineage>
</organism>
<evidence type="ECO:0000259" key="1">
    <source>
        <dbReference type="Pfam" id="PF20183"/>
    </source>
</evidence>
<feature type="domain" description="DUF6546" evidence="1">
    <location>
        <begin position="390"/>
        <end position="463"/>
    </location>
</feature>
<sequence>MVTLPIEIISRILFFVLNSPQKKRSKQKPSPVKLAPYTTISRQWQAAVEPLIWRHMGVYQSLGKLQEFTTGRSDRRARVAYIRKLIWSPDIDWSDVGDRTEGDDTLKATVLPVSYNRQICSQLRILFDMLDGWKDRQSNLELSLSVSDEEYACETDMDTTLEEMASFTTNDLWRRAWIPHFFQVTEDNVKDLPILPFVTSFTMDDDRNTLSPSAFFHMLSRFPRVSHISAAESGDPPSAAILGLRERRQDVIKCLPLVPDTVNTFKYQVGYVRELAPTPAYSAANYLYNGLDQFSIALRTLSMRLRELRLEYVRVSSSLFWPSQDEGTSQTAPCWPNLEVLEVLEVPPNTPDGTWMIREEPGKIWNDGELHLPGWEYETYYFGPLGIINSHEVDKLYIAIAKAAHQMPRLRRLYHLFRGEYESSEWLEFERDDTGSARLSINSQFEYEIGEGVIAAWGLGEMADEFKKRHHITMERWPVHDV</sequence>
<dbReference type="InterPro" id="IPR046676">
    <property type="entry name" value="DUF6546"/>
</dbReference>
<name>A0A1L9R3Z6_ASPWE</name>
<dbReference type="EMBL" id="KV878218">
    <property type="protein sequence ID" value="OJJ29651.1"/>
    <property type="molecule type" value="Genomic_DNA"/>
</dbReference>
<gene>
    <name evidence="2" type="ORF">ASPWEDRAFT_73108</name>
</gene>
<protein>
    <recommendedName>
        <fullName evidence="1">DUF6546 domain-containing protein</fullName>
    </recommendedName>
</protein>
<accession>A0A1L9R3Z6</accession>
<evidence type="ECO:0000313" key="2">
    <source>
        <dbReference type="EMBL" id="OJJ29651.1"/>
    </source>
</evidence>
<dbReference type="AlphaFoldDB" id="A0A1L9R3Z6"/>